<accession>A0A1L5JMI4</accession>
<dbReference type="AlphaFoldDB" id="A0A1L5JMI4"/>
<reference evidence="1" key="1">
    <citation type="journal article" date="2016" name="Sci. Rep.">
        <title>SXT/R391 integrative and conjugative elements in Proteus species reveal abundant genetic diversity and multidrug resistance.</title>
        <authorList>
            <person name="Li X."/>
            <person name="Du Y."/>
            <person name="Du P."/>
            <person name="Dai H."/>
            <person name="Fang Y."/>
            <person name="Li Z."/>
            <person name="Lv N."/>
            <person name="Zhu B."/>
            <person name="Kan B."/>
            <person name="Wang D."/>
        </authorList>
    </citation>
    <scope>NUCLEOTIDE SEQUENCE</scope>
    <source>
        <strain evidence="1">08MAS2213</strain>
    </source>
</reference>
<organism evidence="1">
    <name type="scientific">Proteus vulgaris</name>
    <dbReference type="NCBI Taxonomy" id="585"/>
    <lineage>
        <taxon>Bacteria</taxon>
        <taxon>Pseudomonadati</taxon>
        <taxon>Pseudomonadota</taxon>
        <taxon>Gammaproteobacteria</taxon>
        <taxon>Enterobacterales</taxon>
        <taxon>Morganellaceae</taxon>
        <taxon>Proteus</taxon>
    </lineage>
</organism>
<evidence type="ECO:0000313" key="1">
    <source>
        <dbReference type="EMBL" id="APO16674.1"/>
    </source>
</evidence>
<protein>
    <submittedName>
        <fullName evidence="1">Uncharacterized protein</fullName>
    </submittedName>
</protein>
<sequence>MKASAPLRPISETLMTNLEKIELILFVYTVSDAMLISTSKIVGKTVVVRVRRCVVGDFFFVLKSLMWGLLALVKACKAWTILLLPTALVSVTDPVTATG</sequence>
<dbReference type="EMBL" id="KX243403">
    <property type="protein sequence ID" value="APO16674.1"/>
    <property type="molecule type" value="Genomic_DNA"/>
</dbReference>
<name>A0A1L5JMI4_PROVU</name>
<proteinExistence type="predicted"/>